<accession>A0A0C3KXX7</accession>
<sequence length="142" mass="15269">MKDEDSREAGAPKDDSSRPGRTSDARVLSASTPTNWVQWPERTTNATELEVTNVPVTPKLGESRSPMELGTFQGSNIVPLLERVTDPQPSTGFSGQSLSSRLTDPGARHNLASRLQPSSRPGARPAPTKPVKPVPSLLDRMA</sequence>
<keyword evidence="3" id="KW-1185">Reference proteome</keyword>
<dbReference type="HOGENOM" id="CLU_1817229_0_0_1"/>
<protein>
    <submittedName>
        <fullName evidence="2">Uncharacterized protein</fullName>
    </submittedName>
</protein>
<organism evidence="2 3">
    <name type="scientific">Tulasnella calospora MUT 4182</name>
    <dbReference type="NCBI Taxonomy" id="1051891"/>
    <lineage>
        <taxon>Eukaryota</taxon>
        <taxon>Fungi</taxon>
        <taxon>Dikarya</taxon>
        <taxon>Basidiomycota</taxon>
        <taxon>Agaricomycotina</taxon>
        <taxon>Agaricomycetes</taxon>
        <taxon>Cantharellales</taxon>
        <taxon>Tulasnellaceae</taxon>
        <taxon>Tulasnella</taxon>
    </lineage>
</organism>
<feature type="compositionally biased region" description="Polar residues" evidence="1">
    <location>
        <begin position="87"/>
        <end position="102"/>
    </location>
</feature>
<name>A0A0C3KXX7_9AGAM</name>
<evidence type="ECO:0000313" key="2">
    <source>
        <dbReference type="EMBL" id="KIO26258.1"/>
    </source>
</evidence>
<feature type="compositionally biased region" description="Basic and acidic residues" evidence="1">
    <location>
        <begin position="1"/>
        <end position="24"/>
    </location>
</feature>
<feature type="compositionally biased region" description="Polar residues" evidence="1">
    <location>
        <begin position="29"/>
        <end position="47"/>
    </location>
</feature>
<reference evidence="2 3" key="1">
    <citation type="submission" date="2014-04" db="EMBL/GenBank/DDBJ databases">
        <authorList>
            <consortium name="DOE Joint Genome Institute"/>
            <person name="Kuo A."/>
            <person name="Girlanda M."/>
            <person name="Perotto S."/>
            <person name="Kohler A."/>
            <person name="Nagy L.G."/>
            <person name="Floudas D."/>
            <person name="Copeland A."/>
            <person name="Barry K.W."/>
            <person name="Cichocki N."/>
            <person name="Veneault-Fourrey C."/>
            <person name="LaButti K."/>
            <person name="Lindquist E.A."/>
            <person name="Lipzen A."/>
            <person name="Lundell T."/>
            <person name="Morin E."/>
            <person name="Murat C."/>
            <person name="Sun H."/>
            <person name="Tunlid A."/>
            <person name="Henrissat B."/>
            <person name="Grigoriev I.V."/>
            <person name="Hibbett D.S."/>
            <person name="Martin F."/>
            <person name="Nordberg H.P."/>
            <person name="Cantor M.N."/>
            <person name="Hua S.X."/>
        </authorList>
    </citation>
    <scope>NUCLEOTIDE SEQUENCE [LARGE SCALE GENOMIC DNA]</scope>
    <source>
        <strain evidence="2 3">MUT 4182</strain>
    </source>
</reference>
<dbReference type="AlphaFoldDB" id="A0A0C3KXX7"/>
<evidence type="ECO:0000313" key="3">
    <source>
        <dbReference type="Proteomes" id="UP000054248"/>
    </source>
</evidence>
<evidence type="ECO:0000256" key="1">
    <source>
        <dbReference type="SAM" id="MobiDB-lite"/>
    </source>
</evidence>
<dbReference type="Proteomes" id="UP000054248">
    <property type="component" value="Unassembled WGS sequence"/>
</dbReference>
<reference evidence="3" key="2">
    <citation type="submission" date="2015-01" db="EMBL/GenBank/DDBJ databases">
        <title>Evolutionary Origins and Diversification of the Mycorrhizal Mutualists.</title>
        <authorList>
            <consortium name="DOE Joint Genome Institute"/>
            <consortium name="Mycorrhizal Genomics Consortium"/>
            <person name="Kohler A."/>
            <person name="Kuo A."/>
            <person name="Nagy L.G."/>
            <person name="Floudas D."/>
            <person name="Copeland A."/>
            <person name="Barry K.W."/>
            <person name="Cichocki N."/>
            <person name="Veneault-Fourrey C."/>
            <person name="LaButti K."/>
            <person name="Lindquist E.A."/>
            <person name="Lipzen A."/>
            <person name="Lundell T."/>
            <person name="Morin E."/>
            <person name="Murat C."/>
            <person name="Riley R."/>
            <person name="Ohm R."/>
            <person name="Sun H."/>
            <person name="Tunlid A."/>
            <person name="Henrissat B."/>
            <person name="Grigoriev I.V."/>
            <person name="Hibbett D.S."/>
            <person name="Martin F."/>
        </authorList>
    </citation>
    <scope>NUCLEOTIDE SEQUENCE [LARGE SCALE GENOMIC DNA]</scope>
    <source>
        <strain evidence="3">MUT 4182</strain>
    </source>
</reference>
<gene>
    <name evidence="2" type="ORF">M407DRAFT_243810</name>
</gene>
<proteinExistence type="predicted"/>
<feature type="region of interest" description="Disordered" evidence="1">
    <location>
        <begin position="84"/>
        <end position="142"/>
    </location>
</feature>
<feature type="region of interest" description="Disordered" evidence="1">
    <location>
        <begin position="1"/>
        <end position="71"/>
    </location>
</feature>
<dbReference type="EMBL" id="KN823027">
    <property type="protein sequence ID" value="KIO26258.1"/>
    <property type="molecule type" value="Genomic_DNA"/>
</dbReference>